<sequence length="442" mass="52187">MVVKHIVEEEMCKTGIPAHDKLPVYSWADIRKHATKLDRWIVIDGYVYDVTCWSKKHPGGERLIANQAGQDSTDAWIAFHNDKKAVSKYLAPLRIGRVREDENKESELIKDFRELRRTVEDMGLFKASVPFFTFIMFHIIALELIGWLFVYYFGTSWLALLIASLFLLSAQAQAGWAQHDYGHLSVFNSSKINHCIHIFLLNFFKGASSSWWNYRHYLHHAKPNTIYKDPDIRLDKLFLLGKTLPVEWGKKKKGFMPYQQQHKYWFLIMPPLLLPLYFNYEVPYFLWSRKLYGEMFWMATFFLRYIVMFYPFLGVSGALLLYLWVRFLESHWFVWTTQMSHIPMDVSYDQDDDWVTAQLKATCNVDQSLFNDWFSGHLNFQIEHHLFPTMPRNNLHKTSALVKSLCAKHGLNYQSKSLFRAMSDVVSCLKESGKMWFEAYHM</sequence>
<comment type="subcellular location">
    <subcellularLocation>
        <location evidence="1">Membrane</location>
        <topology evidence="1">Multi-pass membrane protein</topology>
    </subcellularLocation>
</comment>
<dbReference type="Proteomes" id="UP000076420">
    <property type="component" value="Unassembled WGS sequence"/>
</dbReference>
<organism evidence="10 11">
    <name type="scientific">Biomphalaria glabrata</name>
    <name type="common">Bloodfluke planorb</name>
    <name type="synonym">Freshwater snail</name>
    <dbReference type="NCBI Taxonomy" id="6526"/>
    <lineage>
        <taxon>Eukaryota</taxon>
        <taxon>Metazoa</taxon>
        <taxon>Spiralia</taxon>
        <taxon>Lophotrochozoa</taxon>
        <taxon>Mollusca</taxon>
        <taxon>Gastropoda</taxon>
        <taxon>Heterobranchia</taxon>
        <taxon>Euthyneura</taxon>
        <taxon>Panpulmonata</taxon>
        <taxon>Hygrophila</taxon>
        <taxon>Lymnaeoidea</taxon>
        <taxon>Planorbidae</taxon>
        <taxon>Biomphalaria</taxon>
    </lineage>
</organism>
<protein>
    <recommendedName>
        <fullName evidence="9">Cytochrome b5 heme-binding domain-containing protein</fullName>
    </recommendedName>
</protein>
<feature type="transmembrane region" description="Helical" evidence="8">
    <location>
        <begin position="123"/>
        <end position="142"/>
    </location>
</feature>
<evidence type="ECO:0000259" key="9">
    <source>
        <dbReference type="PROSITE" id="PS50255"/>
    </source>
</evidence>
<dbReference type="PANTHER" id="PTHR19353:SF88">
    <property type="entry name" value="DELTA(5) FATTY ACID DESATURASE FAT-4"/>
    <property type="match status" value="1"/>
</dbReference>
<dbReference type="InterPro" id="IPR036400">
    <property type="entry name" value="Cyt_B5-like_heme/steroid_sf"/>
</dbReference>
<dbReference type="VEuPathDB" id="VectorBase:BGLAX_050298"/>
<evidence type="ECO:0000256" key="5">
    <source>
        <dbReference type="ARBA" id="ARBA00023002"/>
    </source>
</evidence>
<dbReference type="InterPro" id="IPR012171">
    <property type="entry name" value="Fatty_acid_desaturase"/>
</dbReference>
<evidence type="ECO:0000313" key="11">
    <source>
        <dbReference type="Proteomes" id="UP000076420"/>
    </source>
</evidence>
<gene>
    <name evidence="10" type="primary">106066585</name>
</gene>
<dbReference type="PANTHER" id="PTHR19353">
    <property type="entry name" value="FATTY ACID DESATURASE 2"/>
    <property type="match status" value="1"/>
</dbReference>
<dbReference type="VEuPathDB" id="VectorBase:BGLB007464"/>
<evidence type="ECO:0000256" key="6">
    <source>
        <dbReference type="ARBA" id="ARBA00023098"/>
    </source>
</evidence>
<dbReference type="Pfam" id="PF00487">
    <property type="entry name" value="FA_desaturase"/>
    <property type="match status" value="1"/>
</dbReference>
<dbReference type="InterPro" id="IPR001199">
    <property type="entry name" value="Cyt_B5-like_heme/steroid-bd"/>
</dbReference>
<proteinExistence type="inferred from homology"/>
<evidence type="ECO:0000256" key="3">
    <source>
        <dbReference type="ARBA" id="ARBA00022692"/>
    </source>
</evidence>
<dbReference type="SMART" id="SM01117">
    <property type="entry name" value="Cyt-b5"/>
    <property type="match status" value="1"/>
</dbReference>
<dbReference type="PIRSF" id="PIRSF015921">
    <property type="entry name" value="FA_sphinglp_des"/>
    <property type="match status" value="1"/>
</dbReference>
<dbReference type="STRING" id="6526.A0A2C9JSS2"/>
<evidence type="ECO:0000256" key="7">
    <source>
        <dbReference type="ARBA" id="ARBA00023136"/>
    </source>
</evidence>
<evidence type="ECO:0000256" key="2">
    <source>
        <dbReference type="ARBA" id="ARBA00009295"/>
    </source>
</evidence>
<dbReference type="PROSITE" id="PS50255">
    <property type="entry name" value="CYTOCHROME_B5_2"/>
    <property type="match status" value="1"/>
</dbReference>
<evidence type="ECO:0000256" key="4">
    <source>
        <dbReference type="ARBA" id="ARBA00022989"/>
    </source>
</evidence>
<evidence type="ECO:0000256" key="1">
    <source>
        <dbReference type="ARBA" id="ARBA00004141"/>
    </source>
</evidence>
<evidence type="ECO:0000313" key="10">
    <source>
        <dbReference type="EnsemblMetazoa" id="BGLB007464-PC"/>
    </source>
</evidence>
<dbReference type="SUPFAM" id="SSF55856">
    <property type="entry name" value="Cytochrome b5-like heme/steroid binding domain"/>
    <property type="match status" value="1"/>
</dbReference>
<feature type="transmembrane region" description="Helical" evidence="8">
    <location>
        <begin position="264"/>
        <end position="282"/>
    </location>
</feature>
<dbReference type="EnsemblMetazoa" id="BGLB007464-RC">
    <property type="protein sequence ID" value="BGLB007464-PC"/>
    <property type="gene ID" value="BGLB007464"/>
</dbReference>
<keyword evidence="6" id="KW-0443">Lipid metabolism</keyword>
<dbReference type="GO" id="GO:0006629">
    <property type="term" value="P:lipid metabolic process"/>
    <property type="evidence" value="ECO:0007669"/>
    <property type="project" value="UniProtKB-KW"/>
</dbReference>
<name>A0A2C9JSS2_BIOGL</name>
<keyword evidence="3 8" id="KW-0812">Transmembrane</keyword>
<dbReference type="Pfam" id="PF00173">
    <property type="entry name" value="Cyt-b5"/>
    <property type="match status" value="1"/>
</dbReference>
<feature type="transmembrane region" description="Helical" evidence="8">
    <location>
        <begin position="302"/>
        <end position="325"/>
    </location>
</feature>
<reference evidence="10" key="1">
    <citation type="submission" date="2020-05" db="UniProtKB">
        <authorList>
            <consortium name="EnsemblMetazoa"/>
        </authorList>
    </citation>
    <scope>IDENTIFICATION</scope>
    <source>
        <strain evidence="10">BB02</strain>
    </source>
</reference>
<dbReference type="GO" id="GO:0016020">
    <property type="term" value="C:membrane"/>
    <property type="evidence" value="ECO:0007669"/>
    <property type="project" value="UniProtKB-SubCell"/>
</dbReference>
<dbReference type="KEGG" id="bgt:106066585"/>
<dbReference type="Gene3D" id="3.10.120.10">
    <property type="entry name" value="Cytochrome b5-like heme/steroid binding domain"/>
    <property type="match status" value="1"/>
</dbReference>
<dbReference type="GO" id="GO:0016717">
    <property type="term" value="F:oxidoreductase activity, acting on paired donors, with oxidation of a pair of donors resulting in the reduction of molecular oxygen to two molecules of water"/>
    <property type="evidence" value="ECO:0007669"/>
    <property type="project" value="TreeGrafter"/>
</dbReference>
<feature type="domain" description="Cytochrome b5 heme-binding" evidence="9">
    <location>
        <begin position="22"/>
        <end position="99"/>
    </location>
</feature>
<dbReference type="AlphaFoldDB" id="A0A2C9JSS2"/>
<comment type="similarity">
    <text evidence="2">Belongs to the fatty acid desaturase type 1 family.</text>
</comment>
<keyword evidence="5" id="KW-0560">Oxidoreductase</keyword>
<keyword evidence="7 8" id="KW-0472">Membrane</keyword>
<dbReference type="InterPro" id="IPR005804">
    <property type="entry name" value="FA_desaturase_dom"/>
</dbReference>
<feature type="transmembrane region" description="Helical" evidence="8">
    <location>
        <begin position="148"/>
        <end position="168"/>
    </location>
</feature>
<evidence type="ECO:0000256" key="8">
    <source>
        <dbReference type="SAM" id="Phobius"/>
    </source>
</evidence>
<dbReference type="OrthoDB" id="260091at2759"/>
<dbReference type="CDD" id="cd03506">
    <property type="entry name" value="Delta6-FADS-like"/>
    <property type="match status" value="1"/>
</dbReference>
<accession>A0A2C9JSS2</accession>
<keyword evidence="4 8" id="KW-1133">Transmembrane helix</keyword>